<dbReference type="InterPro" id="IPR011008">
    <property type="entry name" value="Dimeric_a/b-barrel"/>
</dbReference>
<dbReference type="PROSITE" id="PS51725">
    <property type="entry name" value="ABM"/>
    <property type="match status" value="1"/>
</dbReference>
<evidence type="ECO:0000313" key="3">
    <source>
        <dbReference type="EMBL" id="KTW01846.1"/>
    </source>
</evidence>
<accession>A0A147J477</accession>
<gene>
    <name evidence="4" type="ORF">NS258_17335</name>
    <name evidence="2" type="ORF">NS319_17710</name>
    <name evidence="3" type="ORF">SB4_05100</name>
</gene>
<dbReference type="STRING" id="33051.SB4_05100"/>
<feature type="domain" description="ABM" evidence="1">
    <location>
        <begin position="3"/>
        <end position="92"/>
    </location>
</feature>
<dbReference type="GO" id="GO:0004497">
    <property type="term" value="F:monooxygenase activity"/>
    <property type="evidence" value="ECO:0007669"/>
    <property type="project" value="UniProtKB-KW"/>
</dbReference>
<proteinExistence type="predicted"/>
<organism evidence="4 7">
    <name type="scientific">Sphingomonas sanguinis</name>
    <dbReference type="NCBI Taxonomy" id="33051"/>
    <lineage>
        <taxon>Bacteria</taxon>
        <taxon>Pseudomonadati</taxon>
        <taxon>Pseudomonadota</taxon>
        <taxon>Alphaproteobacteria</taxon>
        <taxon>Sphingomonadales</taxon>
        <taxon>Sphingomonadaceae</taxon>
        <taxon>Sphingomonas</taxon>
    </lineage>
</organism>
<name>A0A147J477_9SPHN</name>
<dbReference type="InterPro" id="IPR050744">
    <property type="entry name" value="AI-2_Isomerase_LsrG"/>
</dbReference>
<evidence type="ECO:0000259" key="1">
    <source>
        <dbReference type="PROSITE" id="PS51725"/>
    </source>
</evidence>
<dbReference type="Proteomes" id="UP000074410">
    <property type="component" value="Unassembled WGS sequence"/>
</dbReference>
<evidence type="ECO:0000313" key="2">
    <source>
        <dbReference type="EMBL" id="KTT66296.1"/>
    </source>
</evidence>
<protein>
    <submittedName>
        <fullName evidence="4">Antibiotic biosynthesis monooxygenase-like protein</fullName>
    </submittedName>
</protein>
<sequence>MALTYLATIRLKPEHFGAACQAVAGIVARTRTETGCERFDPHPAADGSATLYIYERWADRAAFEFHHAQPYTRAVFKSYEDWLAGPVELTELADGLE</sequence>
<dbReference type="PANTHER" id="PTHR33336:SF3">
    <property type="entry name" value="ABM DOMAIN-CONTAINING PROTEIN"/>
    <property type="match status" value="1"/>
</dbReference>
<evidence type="ECO:0000313" key="7">
    <source>
        <dbReference type="Proteomes" id="UP000074410"/>
    </source>
</evidence>
<dbReference type="PANTHER" id="PTHR33336">
    <property type="entry name" value="QUINOL MONOOXYGENASE YGIN-RELATED"/>
    <property type="match status" value="1"/>
</dbReference>
<dbReference type="EMBL" id="LDTC01000208">
    <property type="protein sequence ID" value="KTW05569.1"/>
    <property type="molecule type" value="Genomic_DNA"/>
</dbReference>
<dbReference type="InterPro" id="IPR007138">
    <property type="entry name" value="ABM_dom"/>
</dbReference>
<evidence type="ECO:0000313" key="4">
    <source>
        <dbReference type="EMBL" id="KTW05569.1"/>
    </source>
</evidence>
<keyword evidence="4" id="KW-0503">Monooxygenase</keyword>
<evidence type="ECO:0000313" key="5">
    <source>
        <dbReference type="Proteomes" id="UP000072867"/>
    </source>
</evidence>
<dbReference type="SUPFAM" id="SSF54909">
    <property type="entry name" value="Dimeric alpha+beta barrel"/>
    <property type="match status" value="1"/>
</dbReference>
<dbReference type="RefSeq" id="WP_058718243.1">
    <property type="nucleotide sequence ID" value="NZ_LDTC01000208.1"/>
</dbReference>
<dbReference type="OrthoDB" id="287932at2"/>
<dbReference type="Proteomes" id="UP000072867">
    <property type="component" value="Unassembled WGS sequence"/>
</dbReference>
<dbReference type="Proteomes" id="UP000074072">
    <property type="component" value="Unassembled WGS sequence"/>
</dbReference>
<keyword evidence="4" id="KW-0560">Oxidoreductase</keyword>
<comment type="caution">
    <text evidence="4">The sequence shown here is derived from an EMBL/GenBank/DDBJ whole genome shotgun (WGS) entry which is preliminary data.</text>
</comment>
<dbReference type="PATRIC" id="fig|33051.3.peg.1125"/>
<reference evidence="5 6" key="1">
    <citation type="journal article" date="2016" name="Front. Microbiol.">
        <title>Genomic Resource of Rice Seed Associated Bacteria.</title>
        <authorList>
            <person name="Midha S."/>
            <person name="Bansal K."/>
            <person name="Sharma S."/>
            <person name="Kumar N."/>
            <person name="Patil P.P."/>
            <person name="Chaudhry V."/>
            <person name="Patil P.B."/>
        </authorList>
    </citation>
    <scope>NUCLEOTIDE SEQUENCE [LARGE SCALE GENOMIC DNA]</scope>
    <source>
        <strain evidence="4 7">NS258</strain>
        <strain evidence="2 5">NS319</strain>
        <strain evidence="3 6">SB4</strain>
    </source>
</reference>
<dbReference type="Gene3D" id="3.30.70.100">
    <property type="match status" value="1"/>
</dbReference>
<dbReference type="Pfam" id="PF03992">
    <property type="entry name" value="ABM"/>
    <property type="match status" value="1"/>
</dbReference>
<dbReference type="AlphaFoldDB" id="A0A147J477"/>
<dbReference type="EMBL" id="LDTE01000024">
    <property type="protein sequence ID" value="KTW01846.1"/>
    <property type="molecule type" value="Genomic_DNA"/>
</dbReference>
<dbReference type="EMBL" id="LDTD01000170">
    <property type="protein sequence ID" value="KTT66296.1"/>
    <property type="molecule type" value="Genomic_DNA"/>
</dbReference>
<evidence type="ECO:0000313" key="6">
    <source>
        <dbReference type="Proteomes" id="UP000074072"/>
    </source>
</evidence>